<dbReference type="InterPro" id="IPR020095">
    <property type="entry name" value="PsdUridine_synth_TruA_C"/>
</dbReference>
<dbReference type="CDD" id="cd02568">
    <property type="entry name" value="PseudoU_synth_PUS1_PUS2"/>
    <property type="match status" value="1"/>
</dbReference>
<dbReference type="Gene3D" id="3.30.70.580">
    <property type="entry name" value="Pseudouridine synthase I, catalytic domain, N-terminal subdomain"/>
    <property type="match status" value="1"/>
</dbReference>
<evidence type="ECO:0000256" key="3">
    <source>
        <dbReference type="ARBA" id="ARBA00001947"/>
    </source>
</evidence>
<evidence type="ECO:0000256" key="8">
    <source>
        <dbReference type="ARBA" id="ARBA00023235"/>
    </source>
</evidence>
<organism evidence="19 20">
    <name type="scientific">Saccharomycodes ludwigii</name>
    <dbReference type="NCBI Taxonomy" id="36035"/>
    <lineage>
        <taxon>Eukaryota</taxon>
        <taxon>Fungi</taxon>
        <taxon>Dikarya</taxon>
        <taxon>Ascomycota</taxon>
        <taxon>Saccharomycotina</taxon>
        <taxon>Saccharomycetes</taxon>
        <taxon>Saccharomycodales</taxon>
        <taxon>Saccharomycodaceae</taxon>
        <taxon>Saccharomycodes</taxon>
    </lineage>
</organism>
<comment type="catalytic activity">
    <reaction evidence="2">
        <text>uridine in snRNA = pseudouridine in snRNA</text>
        <dbReference type="Rhea" id="RHEA:51124"/>
        <dbReference type="Rhea" id="RHEA-COMP:12891"/>
        <dbReference type="Rhea" id="RHEA-COMP:12892"/>
        <dbReference type="ChEBI" id="CHEBI:65314"/>
        <dbReference type="ChEBI" id="CHEBI:65315"/>
    </reaction>
</comment>
<evidence type="ECO:0000256" key="14">
    <source>
        <dbReference type="ARBA" id="ARBA00080858"/>
    </source>
</evidence>
<comment type="catalytic activity">
    <reaction evidence="10">
        <text>a uridine in tRNA = a pseudouridine in tRNA</text>
        <dbReference type="Rhea" id="RHEA:54572"/>
        <dbReference type="Rhea" id="RHEA-COMP:13339"/>
        <dbReference type="Rhea" id="RHEA-COMP:13934"/>
        <dbReference type="ChEBI" id="CHEBI:65314"/>
        <dbReference type="ChEBI" id="CHEBI:65315"/>
    </reaction>
</comment>
<evidence type="ECO:0000256" key="17">
    <source>
        <dbReference type="SAM" id="MobiDB-lite"/>
    </source>
</evidence>
<keyword evidence="6" id="KW-0507">mRNA processing</keyword>
<dbReference type="Pfam" id="PF01416">
    <property type="entry name" value="PseudoU_synth_1"/>
    <property type="match status" value="1"/>
</dbReference>
<comment type="similarity">
    <text evidence="5">Belongs to the tRNA pseudouridine synthase TruA family.</text>
</comment>
<feature type="compositionally biased region" description="Polar residues" evidence="17">
    <location>
        <begin position="1"/>
        <end position="41"/>
    </location>
</feature>
<accession>A0A376BAX7</accession>
<comment type="subcellular location">
    <subcellularLocation>
        <location evidence="4">Nucleus</location>
    </subcellularLocation>
</comment>
<name>A0A376BAX7_9ASCO</name>
<dbReference type="FunFam" id="3.30.70.660:FF:000002">
    <property type="entry name" value="tRNA pseudouridine synthase"/>
    <property type="match status" value="1"/>
</dbReference>
<dbReference type="InterPro" id="IPR020097">
    <property type="entry name" value="PsdUridine_synth_TruA_a/b_dom"/>
</dbReference>
<dbReference type="PANTHER" id="PTHR11142">
    <property type="entry name" value="PSEUDOURIDYLATE SYNTHASE"/>
    <property type="match status" value="1"/>
</dbReference>
<keyword evidence="20" id="KW-1185">Reference proteome</keyword>
<keyword evidence="7" id="KW-0819">tRNA processing</keyword>
<evidence type="ECO:0000256" key="15">
    <source>
        <dbReference type="PIRSR" id="PIRSR641708-1"/>
    </source>
</evidence>
<gene>
    <name evidence="19" type="ORF">SCODWIG_03594</name>
</gene>
<evidence type="ECO:0000256" key="1">
    <source>
        <dbReference type="ARBA" id="ARBA00001166"/>
    </source>
</evidence>
<evidence type="ECO:0000256" key="10">
    <source>
        <dbReference type="ARBA" id="ARBA00036943"/>
    </source>
</evidence>
<dbReference type="Proteomes" id="UP000262825">
    <property type="component" value="Unassembled WGS sequence"/>
</dbReference>
<feature type="domain" description="Pseudouridine synthase I TruA alpha/beta" evidence="18">
    <location>
        <begin position="329"/>
        <end position="434"/>
    </location>
</feature>
<dbReference type="InterPro" id="IPR001406">
    <property type="entry name" value="PsdUridine_synth_TruA"/>
</dbReference>
<comment type="function">
    <text evidence="11">Formation of pseudouridine at positions 27 and 28 in the anticodon stem and loop of transfer RNAs; at positions 34 and 36 of intron-containing precursor tRNA(Ile) and at position 35 in the intron-containing tRNA(Tyr). Catalyzes pseudouridylation at position 44 in U2 snRNA. Also catalyzes pseudouridylation of mRNAs.</text>
</comment>
<dbReference type="GO" id="GO:0031120">
    <property type="term" value="P:snRNA pseudouridine synthesis"/>
    <property type="evidence" value="ECO:0007669"/>
    <property type="project" value="UniProtKB-ARBA"/>
</dbReference>
<evidence type="ECO:0000256" key="12">
    <source>
        <dbReference type="ARBA" id="ARBA00073968"/>
    </source>
</evidence>
<feature type="compositionally biased region" description="Basic and acidic residues" evidence="17">
    <location>
        <begin position="517"/>
        <end position="532"/>
    </location>
</feature>
<evidence type="ECO:0000313" key="20">
    <source>
        <dbReference type="Proteomes" id="UP000262825"/>
    </source>
</evidence>
<dbReference type="AlphaFoldDB" id="A0A376BAX7"/>
<dbReference type="PANTHER" id="PTHR11142:SF4">
    <property type="entry name" value="PSEUDOURIDYLATE SYNTHASE 1 HOMOLOG"/>
    <property type="match status" value="1"/>
</dbReference>
<comment type="cofactor">
    <cofactor evidence="3">
        <name>Zn(2+)</name>
        <dbReference type="ChEBI" id="CHEBI:29105"/>
    </cofactor>
</comment>
<evidence type="ECO:0000259" key="18">
    <source>
        <dbReference type="Pfam" id="PF01416"/>
    </source>
</evidence>
<dbReference type="SUPFAM" id="SSF55120">
    <property type="entry name" value="Pseudouridine synthase"/>
    <property type="match status" value="1"/>
</dbReference>
<dbReference type="GO" id="GO:1990481">
    <property type="term" value="P:mRNA pseudouridine synthesis"/>
    <property type="evidence" value="ECO:0007669"/>
    <property type="project" value="TreeGrafter"/>
</dbReference>
<evidence type="ECO:0000256" key="7">
    <source>
        <dbReference type="ARBA" id="ARBA00022694"/>
    </source>
</evidence>
<proteinExistence type="inferred from homology"/>
<evidence type="ECO:0000313" key="19">
    <source>
        <dbReference type="EMBL" id="SSD61833.1"/>
    </source>
</evidence>
<dbReference type="EMBL" id="UFAJ01000924">
    <property type="protein sequence ID" value="SSD61833.1"/>
    <property type="molecule type" value="Genomic_DNA"/>
</dbReference>
<protein>
    <recommendedName>
        <fullName evidence="12">tRNA pseudouridine synthase 1</fullName>
    </recommendedName>
    <alternativeName>
        <fullName evidence="13">tRNA pseudouridylate synthase 1</fullName>
    </alternativeName>
    <alternativeName>
        <fullName evidence="14">tRNA-uridine isomerase 1</fullName>
    </alternativeName>
</protein>
<feature type="compositionally biased region" description="Basic and acidic residues" evidence="17">
    <location>
        <begin position="61"/>
        <end position="77"/>
    </location>
</feature>
<evidence type="ECO:0000256" key="16">
    <source>
        <dbReference type="PIRSR" id="PIRSR641708-2"/>
    </source>
</evidence>
<evidence type="ECO:0000256" key="6">
    <source>
        <dbReference type="ARBA" id="ARBA00022664"/>
    </source>
</evidence>
<dbReference type="FunFam" id="3.30.70.580:FF:000002">
    <property type="entry name" value="tRNA pseudouridine synthase"/>
    <property type="match status" value="1"/>
</dbReference>
<dbReference type="GO" id="GO:0005634">
    <property type="term" value="C:nucleus"/>
    <property type="evidence" value="ECO:0007669"/>
    <property type="project" value="UniProtKB-SubCell"/>
</dbReference>
<reference evidence="20" key="1">
    <citation type="submission" date="2018-06" db="EMBL/GenBank/DDBJ databases">
        <authorList>
            <person name="Guldener U."/>
        </authorList>
    </citation>
    <scope>NUCLEOTIDE SEQUENCE [LARGE SCALE GENOMIC DNA]</scope>
    <source>
        <strain evidence="20">UTAD17</strain>
    </source>
</reference>
<dbReference type="Gene3D" id="3.30.70.660">
    <property type="entry name" value="Pseudouridine synthase I, catalytic domain, C-terminal subdomain"/>
    <property type="match status" value="1"/>
</dbReference>
<dbReference type="InterPro" id="IPR020103">
    <property type="entry name" value="PsdUridine_synth_cat_dom_sf"/>
</dbReference>
<comment type="catalytic activity">
    <reaction evidence="1">
        <text>a uridine in mRNA = a pseudouridine in mRNA</text>
        <dbReference type="Rhea" id="RHEA:56644"/>
        <dbReference type="Rhea" id="RHEA-COMP:14658"/>
        <dbReference type="Rhea" id="RHEA-COMP:14659"/>
        <dbReference type="ChEBI" id="CHEBI:65314"/>
        <dbReference type="ChEBI" id="CHEBI:65315"/>
    </reaction>
</comment>
<feature type="binding site" evidence="16">
    <location>
        <position position="200"/>
    </location>
    <ligand>
        <name>substrate</name>
    </ligand>
</feature>
<evidence type="ECO:0000256" key="4">
    <source>
        <dbReference type="ARBA" id="ARBA00004123"/>
    </source>
</evidence>
<evidence type="ECO:0000256" key="11">
    <source>
        <dbReference type="ARBA" id="ARBA00053072"/>
    </source>
</evidence>
<evidence type="ECO:0000256" key="13">
    <source>
        <dbReference type="ARBA" id="ARBA00079072"/>
    </source>
</evidence>
<dbReference type="GO" id="GO:0003723">
    <property type="term" value="F:RNA binding"/>
    <property type="evidence" value="ECO:0007669"/>
    <property type="project" value="InterPro"/>
</dbReference>
<feature type="region of interest" description="Disordered" evidence="17">
    <location>
        <begin position="517"/>
        <end position="552"/>
    </location>
</feature>
<dbReference type="GO" id="GO:0006397">
    <property type="term" value="P:mRNA processing"/>
    <property type="evidence" value="ECO:0007669"/>
    <property type="project" value="UniProtKB-KW"/>
</dbReference>
<feature type="region of interest" description="Disordered" evidence="17">
    <location>
        <begin position="1"/>
        <end position="84"/>
    </location>
</feature>
<dbReference type="InterPro" id="IPR020094">
    <property type="entry name" value="TruA/RsuA/RluB/E/F_N"/>
</dbReference>
<dbReference type="InterPro" id="IPR041708">
    <property type="entry name" value="PUS1/PUS2-like"/>
</dbReference>
<feature type="active site" description="Nucleophile" evidence="15">
    <location>
        <position position="144"/>
    </location>
</feature>
<keyword evidence="8" id="KW-0413">Isomerase</keyword>
<dbReference type="GO" id="GO:0009982">
    <property type="term" value="F:pseudouridine synthase activity"/>
    <property type="evidence" value="ECO:0007669"/>
    <property type="project" value="InterPro"/>
</dbReference>
<evidence type="ECO:0000256" key="9">
    <source>
        <dbReference type="ARBA" id="ARBA00023242"/>
    </source>
</evidence>
<dbReference type="GO" id="GO:0031119">
    <property type="term" value="P:tRNA pseudouridine synthesis"/>
    <property type="evidence" value="ECO:0007669"/>
    <property type="project" value="InterPro"/>
</dbReference>
<dbReference type="NCBIfam" id="TIGR00071">
    <property type="entry name" value="hisT_truA"/>
    <property type="match status" value="1"/>
</dbReference>
<evidence type="ECO:0000256" key="5">
    <source>
        <dbReference type="ARBA" id="ARBA00009375"/>
    </source>
</evidence>
<dbReference type="VEuPathDB" id="FungiDB:SCODWIG_03594"/>
<evidence type="ECO:0000256" key="2">
    <source>
        <dbReference type="ARBA" id="ARBA00001832"/>
    </source>
</evidence>
<keyword evidence="9" id="KW-0539">Nucleus</keyword>
<sequence>MDNTTLPTSTNKTSSIISHTLNDSNNKVNPTSDNSPVTTGNIVKKRSLEQEQSPGEENDESKDNKNKRTRTPREGVPKKPRLPKRKVAVMLGYCGAGYHGMQYNPPSKTIESELFNAFVKSGAISEDNSTDLKKNAFQRAARTDKGVHAGGNVISLKMIIEDPDIKTKINDFLPSGIRIWGIQRVNNGFDSRKACSSRWYEYLLPTYSLLGPKPDSPLYNDLHKITGFVDGESDEFWNKLDEDLKKTFTPEQLDAIENYTFDYKNNGNDKTDEKIKGTEIAQSPEPAELDTNVNEKVYLLYKKHKEITNTHRREYRLSNERLEHFREVMKRYLGAHNFHNFTVGKDFKDPSAIRYMKDIRVSDPFVIENTEWVSIKIHGQSFMLHQIRKMISMATLAVRCQCASNLVDIAFGQDKMNIPKAPALGLLLEHPVYDGYNPRLEKIGYETITFDKWAGEMHDFKMKHIYDKIYAEESEENTFYAFFGYIDSFNKLLEGRQQQNDKTTNFEYLVDGERRFDELKQRKEEQETKQGAEEEGTSENNEALVPAEPSNV</sequence>